<dbReference type="EMBL" id="SMAD01000004">
    <property type="protein sequence ID" value="TCS87740.1"/>
    <property type="molecule type" value="Genomic_DNA"/>
</dbReference>
<dbReference type="SUPFAM" id="SSF54637">
    <property type="entry name" value="Thioesterase/thiol ester dehydrase-isomerase"/>
    <property type="match status" value="1"/>
</dbReference>
<accession>A0A4R3KS01</accession>
<name>A0A4R3KS01_9SPHI</name>
<organism evidence="1 2">
    <name type="scientific">Anseongella ginsenosidimutans</name>
    <dbReference type="NCBI Taxonomy" id="496056"/>
    <lineage>
        <taxon>Bacteria</taxon>
        <taxon>Pseudomonadati</taxon>
        <taxon>Bacteroidota</taxon>
        <taxon>Sphingobacteriia</taxon>
        <taxon>Sphingobacteriales</taxon>
        <taxon>Sphingobacteriaceae</taxon>
        <taxon>Anseongella</taxon>
    </lineage>
</organism>
<evidence type="ECO:0000313" key="1">
    <source>
        <dbReference type="EMBL" id="TCS87740.1"/>
    </source>
</evidence>
<reference evidence="1 2" key="1">
    <citation type="submission" date="2019-03" db="EMBL/GenBank/DDBJ databases">
        <title>Genomic Encyclopedia of Type Strains, Phase IV (KMG-IV): sequencing the most valuable type-strain genomes for metagenomic binning, comparative biology and taxonomic classification.</title>
        <authorList>
            <person name="Goeker M."/>
        </authorList>
    </citation>
    <scope>NUCLEOTIDE SEQUENCE [LARGE SCALE GENOMIC DNA]</scope>
    <source>
        <strain evidence="1 2">DSM 21100</strain>
    </source>
</reference>
<dbReference type="InterPro" id="IPR029069">
    <property type="entry name" value="HotDog_dom_sf"/>
</dbReference>
<protein>
    <submittedName>
        <fullName evidence="1">Uncharacterized protein DUF4442</fullName>
    </submittedName>
</protein>
<dbReference type="Gene3D" id="3.10.129.10">
    <property type="entry name" value="Hotdog Thioesterase"/>
    <property type="match status" value="1"/>
</dbReference>
<dbReference type="AlphaFoldDB" id="A0A4R3KS01"/>
<sequence length="178" mass="20391">MHKSGKEDIKSIITFTSMILSERNARRVLSLYPPLLFQRISVKNFGPGFRTAEVRIAKSLFNRNYNKTIFGGTIFSAVDPVYVFMYWQIFARKGIKVQSWLKSASIDYRKPGDTDLRVSFFLSEEDIREAEYQLDHAGKFVKKHSVQVLNSRDEVCAEAVTEVYMRKIGTTGKALSGF</sequence>
<comment type="caution">
    <text evidence="1">The sequence shown here is derived from an EMBL/GenBank/DDBJ whole genome shotgun (WGS) entry which is preliminary data.</text>
</comment>
<dbReference type="Proteomes" id="UP000295807">
    <property type="component" value="Unassembled WGS sequence"/>
</dbReference>
<dbReference type="Pfam" id="PF14539">
    <property type="entry name" value="DUF4442"/>
    <property type="match status" value="1"/>
</dbReference>
<keyword evidence="2" id="KW-1185">Reference proteome</keyword>
<gene>
    <name evidence="1" type="ORF">EDD80_10487</name>
</gene>
<evidence type="ECO:0000313" key="2">
    <source>
        <dbReference type="Proteomes" id="UP000295807"/>
    </source>
</evidence>
<dbReference type="InterPro" id="IPR027961">
    <property type="entry name" value="DUF4442"/>
</dbReference>
<proteinExistence type="predicted"/>